<evidence type="ECO:0000313" key="3">
    <source>
        <dbReference type="Proteomes" id="UP000190188"/>
    </source>
</evidence>
<sequence>MFQHLFATMNEMLDEILVHYPQAHGSTKEDLNQKLTLLKSMSDGIVEEWLRFEEKMGVLREGHPNHAPEAQAVLPESRTEAFQRGQGYYKLGMFDLAAQAFEQVVKQYPDSIVGRIYLAMAYLQLNEFNDAYRHFQFIIPLTESNKLKAISYNALGCIQAQNQNLEKAQEYFNIAHKADPSFQEPLANLKICESNDGTFQYGSELSSFM</sequence>
<evidence type="ECO:0000313" key="2">
    <source>
        <dbReference type="EMBL" id="OPA81478.1"/>
    </source>
</evidence>
<protein>
    <submittedName>
        <fullName evidence="2">Uncharacterized protein</fullName>
    </submittedName>
</protein>
<evidence type="ECO:0000256" key="1">
    <source>
        <dbReference type="PROSITE-ProRule" id="PRU00339"/>
    </source>
</evidence>
<dbReference type="Proteomes" id="UP000190188">
    <property type="component" value="Unassembled WGS sequence"/>
</dbReference>
<dbReference type="Gene3D" id="1.25.40.10">
    <property type="entry name" value="Tetratricopeptide repeat domain"/>
    <property type="match status" value="1"/>
</dbReference>
<dbReference type="OrthoDB" id="2370959at2"/>
<feature type="repeat" description="TPR" evidence="1">
    <location>
        <begin position="78"/>
        <end position="111"/>
    </location>
</feature>
<dbReference type="AlphaFoldDB" id="A0A1T2XNS2"/>
<dbReference type="RefSeq" id="WP_078497216.1">
    <property type="nucleotide sequence ID" value="NZ_MSZX01000001.1"/>
</dbReference>
<dbReference type="Pfam" id="PF13181">
    <property type="entry name" value="TPR_8"/>
    <property type="match status" value="1"/>
</dbReference>
<proteinExistence type="predicted"/>
<dbReference type="InterPro" id="IPR011990">
    <property type="entry name" value="TPR-like_helical_dom_sf"/>
</dbReference>
<keyword evidence="1" id="KW-0802">TPR repeat</keyword>
<dbReference type="InterPro" id="IPR019734">
    <property type="entry name" value="TPR_rpt"/>
</dbReference>
<reference evidence="2 3" key="1">
    <citation type="submission" date="2017-01" db="EMBL/GenBank/DDBJ databases">
        <title>Genome analysis of Paenibacillus selenitrireducens ES3-24.</title>
        <authorList>
            <person name="Xu D."/>
            <person name="Yao R."/>
            <person name="Zheng S."/>
        </authorList>
    </citation>
    <scope>NUCLEOTIDE SEQUENCE [LARGE SCALE GENOMIC DNA]</scope>
    <source>
        <strain evidence="2 3">ES3-24</strain>
    </source>
</reference>
<accession>A0A1T2XNS2</accession>
<dbReference type="Pfam" id="PF13174">
    <property type="entry name" value="TPR_6"/>
    <property type="match status" value="1"/>
</dbReference>
<gene>
    <name evidence="2" type="ORF">BVG16_03990</name>
</gene>
<keyword evidence="3" id="KW-1185">Reference proteome</keyword>
<dbReference type="SMART" id="SM00028">
    <property type="entry name" value="TPR"/>
    <property type="match status" value="3"/>
</dbReference>
<dbReference type="SUPFAM" id="SSF48452">
    <property type="entry name" value="TPR-like"/>
    <property type="match status" value="1"/>
</dbReference>
<name>A0A1T2XNS2_9BACL</name>
<dbReference type="PROSITE" id="PS50005">
    <property type="entry name" value="TPR"/>
    <property type="match status" value="2"/>
</dbReference>
<dbReference type="EMBL" id="MSZX01000001">
    <property type="protein sequence ID" value="OPA81478.1"/>
    <property type="molecule type" value="Genomic_DNA"/>
</dbReference>
<comment type="caution">
    <text evidence="2">The sequence shown here is derived from an EMBL/GenBank/DDBJ whole genome shotgun (WGS) entry which is preliminary data.</text>
</comment>
<organism evidence="2 3">
    <name type="scientific">Paenibacillus selenitireducens</name>
    <dbReference type="NCBI Taxonomy" id="1324314"/>
    <lineage>
        <taxon>Bacteria</taxon>
        <taxon>Bacillati</taxon>
        <taxon>Bacillota</taxon>
        <taxon>Bacilli</taxon>
        <taxon>Bacillales</taxon>
        <taxon>Paenibacillaceae</taxon>
        <taxon>Paenibacillus</taxon>
    </lineage>
</organism>
<dbReference type="STRING" id="1324314.BVG16_03990"/>
<feature type="repeat" description="TPR" evidence="1">
    <location>
        <begin position="149"/>
        <end position="182"/>
    </location>
</feature>